<feature type="region of interest" description="Disordered" evidence="1">
    <location>
        <begin position="103"/>
        <end position="136"/>
    </location>
</feature>
<dbReference type="Proteomes" id="UP000248423">
    <property type="component" value="Unassembled WGS sequence"/>
</dbReference>
<protein>
    <recommendedName>
        <fullName evidence="4">Mucin</fullName>
    </recommendedName>
</protein>
<sequence length="639" mass="69555">MSLPILSTQPYLPALHPITPTIAPYSRTEGSTSARKRHLDAVAEVSDYAWTAPFRDGLPTPPGDMNGVTACSTLPASYGGKLDGLPLPPYAKVSDYARMVSDGPNTMGSSSQAQYQAPVKDTIASDRESQRKSSSNAVTSYLQIPSSISNSKGSLAEFAAQMTCLFWFESTAKLKAVEDSLSSATTLAPEAIPTVAFQKWVTNILSTTQVSQNVILLALLFIYRLKKFNPGVRGKKGSEYRLMTIALMLGNKFLDDNTYTNKTWAEVSGITVQEIHIMEVEFLSNVRYNLFVSKEEWTRWHTKLGLFINFFNNAPRGLEPNEKHPTPPVLRVSPNLGPSPRAQLSPSTKLPSPPASDSLRPQTWALPMNAVPYSGAPQLPSDMPPANNPRKRSREEPVEELPSKRVATQNSLLTSMPTLPPSSALTSMASLPPPVLAPSAAPPHLPTIPEPVSRLPRPNFPSHGLASTMPASLSQLPSTGRVMPPVYTPAANWVPQMPPATTVPSTAVAPLTNGLYNSSISLPDPSRHHNSPFAVTSATISPAVSAYSVHTPQNHLSPSFFLANRNSPYRPVRSVNTLLIPPPSTSLQQQRSVPFDHMHYQPLGKTAAERKTGLLPYLHHEAWQQGPFPQPIFHTTPNY</sequence>
<dbReference type="InterPro" id="IPR013922">
    <property type="entry name" value="Cyclin_PHO80-like"/>
</dbReference>
<dbReference type="Gene3D" id="1.10.472.10">
    <property type="entry name" value="Cyclin-like"/>
    <property type="match status" value="1"/>
</dbReference>
<gene>
    <name evidence="2" type="ORF">BO78DRAFT_59334</name>
</gene>
<evidence type="ECO:0008006" key="4">
    <source>
        <dbReference type="Google" id="ProtNLM"/>
    </source>
</evidence>
<dbReference type="GO" id="GO:0005634">
    <property type="term" value="C:nucleus"/>
    <property type="evidence" value="ECO:0007669"/>
    <property type="project" value="TreeGrafter"/>
</dbReference>
<keyword evidence="3" id="KW-1185">Reference proteome</keyword>
<feature type="compositionally biased region" description="Polar residues" evidence="1">
    <location>
        <begin position="103"/>
        <end position="115"/>
    </location>
</feature>
<dbReference type="OrthoDB" id="442243at2759"/>
<feature type="compositionally biased region" description="Polar residues" evidence="1">
    <location>
        <begin position="406"/>
        <end position="420"/>
    </location>
</feature>
<dbReference type="SUPFAM" id="SSF47954">
    <property type="entry name" value="Cyclin-like"/>
    <property type="match status" value="1"/>
</dbReference>
<organism evidence="2 3">
    <name type="scientific">Aspergillus sclerotiicarbonarius (strain CBS 121057 / IBT 28362)</name>
    <dbReference type="NCBI Taxonomy" id="1448318"/>
    <lineage>
        <taxon>Eukaryota</taxon>
        <taxon>Fungi</taxon>
        <taxon>Dikarya</taxon>
        <taxon>Ascomycota</taxon>
        <taxon>Pezizomycotina</taxon>
        <taxon>Eurotiomycetes</taxon>
        <taxon>Eurotiomycetidae</taxon>
        <taxon>Eurotiales</taxon>
        <taxon>Aspergillaceae</taxon>
        <taxon>Aspergillus</taxon>
        <taxon>Aspergillus subgen. Circumdati</taxon>
    </lineage>
</organism>
<evidence type="ECO:0000313" key="3">
    <source>
        <dbReference type="Proteomes" id="UP000248423"/>
    </source>
</evidence>
<dbReference type="PANTHER" id="PTHR15615:SF118">
    <property type="entry name" value="CYCLIN, HYPOTHETICAL (EUROFUNG)"/>
    <property type="match status" value="1"/>
</dbReference>
<dbReference type="CDD" id="cd20557">
    <property type="entry name" value="CYCLIN_ScPCL1-like"/>
    <property type="match status" value="1"/>
</dbReference>
<dbReference type="GO" id="GO:0000307">
    <property type="term" value="C:cyclin-dependent protein kinase holoenzyme complex"/>
    <property type="evidence" value="ECO:0007669"/>
    <property type="project" value="TreeGrafter"/>
</dbReference>
<dbReference type="AlphaFoldDB" id="A0A319F0Q6"/>
<evidence type="ECO:0000313" key="2">
    <source>
        <dbReference type="EMBL" id="PYI08609.1"/>
    </source>
</evidence>
<dbReference type="VEuPathDB" id="FungiDB:BO78DRAFT_59334"/>
<dbReference type="STRING" id="1448318.A0A319F0Q6"/>
<accession>A0A319F0Q6</accession>
<dbReference type="PANTHER" id="PTHR15615">
    <property type="match status" value="1"/>
</dbReference>
<dbReference type="GO" id="GO:0016538">
    <property type="term" value="F:cyclin-dependent protein serine/threonine kinase regulator activity"/>
    <property type="evidence" value="ECO:0007669"/>
    <property type="project" value="TreeGrafter"/>
</dbReference>
<evidence type="ECO:0000256" key="1">
    <source>
        <dbReference type="SAM" id="MobiDB-lite"/>
    </source>
</evidence>
<proteinExistence type="predicted"/>
<dbReference type="InterPro" id="IPR036915">
    <property type="entry name" value="Cyclin-like_sf"/>
</dbReference>
<dbReference type="EMBL" id="KZ826333">
    <property type="protein sequence ID" value="PYI08609.1"/>
    <property type="molecule type" value="Genomic_DNA"/>
</dbReference>
<feature type="region of interest" description="Disordered" evidence="1">
    <location>
        <begin position="318"/>
        <end position="420"/>
    </location>
</feature>
<name>A0A319F0Q6_ASPSB</name>
<reference evidence="2 3" key="1">
    <citation type="submission" date="2018-02" db="EMBL/GenBank/DDBJ databases">
        <title>The genomes of Aspergillus section Nigri reveals drivers in fungal speciation.</title>
        <authorList>
            <consortium name="DOE Joint Genome Institute"/>
            <person name="Vesth T.C."/>
            <person name="Nybo J."/>
            <person name="Theobald S."/>
            <person name="Brandl J."/>
            <person name="Frisvad J.C."/>
            <person name="Nielsen K.F."/>
            <person name="Lyhne E.K."/>
            <person name="Kogle M.E."/>
            <person name="Kuo A."/>
            <person name="Riley R."/>
            <person name="Clum A."/>
            <person name="Nolan M."/>
            <person name="Lipzen A."/>
            <person name="Salamov A."/>
            <person name="Henrissat B."/>
            <person name="Wiebenga A."/>
            <person name="De vries R.P."/>
            <person name="Grigoriev I.V."/>
            <person name="Mortensen U.H."/>
            <person name="Andersen M.R."/>
            <person name="Baker S.E."/>
        </authorList>
    </citation>
    <scope>NUCLEOTIDE SEQUENCE [LARGE SCALE GENOMIC DNA]</scope>
    <source>
        <strain evidence="2 3">CBS 121057</strain>
    </source>
</reference>
<dbReference type="Pfam" id="PF08613">
    <property type="entry name" value="Cyclin"/>
    <property type="match status" value="1"/>
</dbReference>
<dbReference type="GO" id="GO:0019901">
    <property type="term" value="F:protein kinase binding"/>
    <property type="evidence" value="ECO:0007669"/>
    <property type="project" value="InterPro"/>
</dbReference>